<comment type="caution">
    <text evidence="8">The sequence shown here is derived from an EMBL/GenBank/DDBJ whole genome shotgun (WGS) entry which is preliminary data.</text>
</comment>
<feature type="domain" description="MPN" evidence="7">
    <location>
        <begin position="103"/>
        <end position="225"/>
    </location>
</feature>
<evidence type="ECO:0000313" key="9">
    <source>
        <dbReference type="Proteomes" id="UP000035900"/>
    </source>
</evidence>
<gene>
    <name evidence="8" type="ORF">ACM44_00365</name>
</gene>
<evidence type="ECO:0000313" key="8">
    <source>
        <dbReference type="EMBL" id="KMQ72590.1"/>
    </source>
</evidence>
<dbReference type="NCBIfam" id="TIGR00608">
    <property type="entry name" value="radc"/>
    <property type="match status" value="1"/>
</dbReference>
<protein>
    <recommendedName>
        <fullName evidence="7">MPN domain-containing protein</fullName>
    </recommendedName>
</protein>
<dbReference type="InterPro" id="IPR037518">
    <property type="entry name" value="MPN"/>
</dbReference>
<dbReference type="PROSITE" id="PS01302">
    <property type="entry name" value="UPF0758"/>
    <property type="match status" value="1"/>
</dbReference>
<dbReference type="GO" id="GO:0046872">
    <property type="term" value="F:metal ion binding"/>
    <property type="evidence" value="ECO:0007669"/>
    <property type="project" value="UniProtKB-KW"/>
</dbReference>
<keyword evidence="1" id="KW-0645">Protease</keyword>
<dbReference type="PATRIC" id="fig|1304281.5.peg.77"/>
<keyword evidence="5" id="KW-0482">Metalloprotease</keyword>
<evidence type="ECO:0000256" key="1">
    <source>
        <dbReference type="ARBA" id="ARBA00022670"/>
    </source>
</evidence>
<evidence type="ECO:0000256" key="4">
    <source>
        <dbReference type="ARBA" id="ARBA00022833"/>
    </source>
</evidence>
<dbReference type="InterPro" id="IPR025657">
    <property type="entry name" value="RadC_JAB"/>
</dbReference>
<evidence type="ECO:0000259" key="7">
    <source>
        <dbReference type="PROSITE" id="PS50249"/>
    </source>
</evidence>
<dbReference type="Gene3D" id="3.40.140.10">
    <property type="entry name" value="Cytidine Deaminase, domain 2"/>
    <property type="match status" value="1"/>
</dbReference>
<dbReference type="Pfam" id="PF04002">
    <property type="entry name" value="RadC"/>
    <property type="match status" value="1"/>
</dbReference>
<comment type="similarity">
    <text evidence="6">Belongs to the UPF0758 family.</text>
</comment>
<dbReference type="AlphaFoldDB" id="A0A0J7LUJ8"/>
<dbReference type="InterPro" id="IPR046778">
    <property type="entry name" value="UPF0758_N"/>
</dbReference>
<dbReference type="NCBIfam" id="NF000642">
    <property type="entry name" value="PRK00024.1"/>
    <property type="match status" value="1"/>
</dbReference>
<dbReference type="STRING" id="1304281.ACM44_00365"/>
<proteinExistence type="inferred from homology"/>
<dbReference type="Pfam" id="PF20582">
    <property type="entry name" value="UPF0758_N"/>
    <property type="match status" value="1"/>
</dbReference>
<dbReference type="EMBL" id="LFNG01000001">
    <property type="protein sequence ID" value="KMQ72590.1"/>
    <property type="molecule type" value="Genomic_DNA"/>
</dbReference>
<keyword evidence="9" id="KW-1185">Reference proteome</keyword>
<dbReference type="RefSeq" id="WP_048498115.1">
    <property type="nucleotide sequence ID" value="NZ_LFNG01000001.1"/>
</dbReference>
<dbReference type="InterPro" id="IPR001405">
    <property type="entry name" value="UPF0758"/>
</dbReference>
<keyword evidence="4" id="KW-0862">Zinc</keyword>
<dbReference type="Proteomes" id="UP000035900">
    <property type="component" value="Unassembled WGS sequence"/>
</dbReference>
<evidence type="ECO:0000256" key="2">
    <source>
        <dbReference type="ARBA" id="ARBA00022723"/>
    </source>
</evidence>
<dbReference type="GO" id="GO:0008237">
    <property type="term" value="F:metallopeptidase activity"/>
    <property type="evidence" value="ECO:0007669"/>
    <property type="project" value="UniProtKB-KW"/>
</dbReference>
<keyword evidence="2" id="KW-0479">Metal-binding</keyword>
<organism evidence="8 9">
    <name type="scientific">Chryseobacterium koreense CCUG 49689</name>
    <dbReference type="NCBI Taxonomy" id="1304281"/>
    <lineage>
        <taxon>Bacteria</taxon>
        <taxon>Pseudomonadati</taxon>
        <taxon>Bacteroidota</taxon>
        <taxon>Flavobacteriia</taxon>
        <taxon>Flavobacteriales</taxon>
        <taxon>Weeksellaceae</taxon>
        <taxon>Chryseobacterium group</taxon>
        <taxon>Chryseobacterium</taxon>
    </lineage>
</organism>
<dbReference type="PROSITE" id="PS50249">
    <property type="entry name" value="MPN"/>
    <property type="match status" value="1"/>
</dbReference>
<dbReference type="PANTHER" id="PTHR30471:SF3">
    <property type="entry name" value="UPF0758 PROTEIN YEES-RELATED"/>
    <property type="match status" value="1"/>
</dbReference>
<dbReference type="CDD" id="cd08071">
    <property type="entry name" value="MPN_DUF2466"/>
    <property type="match status" value="1"/>
</dbReference>
<accession>A0A0J7LUJ8</accession>
<evidence type="ECO:0000256" key="6">
    <source>
        <dbReference type="RuleBase" id="RU003797"/>
    </source>
</evidence>
<sequence length="225" mass="25244">MSIKFLAEDDRPREKFLLKGKNALSDAELLAIIIKMGHQEESAVELARRILKSVDHNWHELAKLSVKDLSKFKGIGPVKAIEILTALEIGSRRAAQEVPNKIQVTNSEDTYRILHPFMGDLQTEEFWAIFLNQSNKILLKSRLTSGGINQSVVDIRILFKTALENFATGIIVAHNHPSGNLKPSQDDLNITKQISQAGKVLNIKLLDHLIITQNSWFSFAEEGLL</sequence>
<dbReference type="OrthoDB" id="9804482at2"/>
<reference evidence="8 9" key="1">
    <citation type="journal article" date="2004" name="Int. J. Syst. Evol. Microbiol.">
        <title>Kaistella koreensis gen. nov., sp. nov., a novel member of the Chryseobacterium-Bergeyella-Riemerella branch.</title>
        <authorList>
            <person name="Kim M.K."/>
            <person name="Im W.T."/>
            <person name="Shin Y.K."/>
            <person name="Lim J.H."/>
            <person name="Kim S.H."/>
            <person name="Lee B.C."/>
            <person name="Park M.Y."/>
            <person name="Lee K.Y."/>
            <person name="Lee S.T."/>
        </authorList>
    </citation>
    <scope>NUCLEOTIDE SEQUENCE [LARGE SCALE GENOMIC DNA]</scope>
    <source>
        <strain evidence="8 9">CCUG 49689</strain>
    </source>
</reference>
<keyword evidence="3" id="KW-0378">Hydrolase</keyword>
<dbReference type="GO" id="GO:0006508">
    <property type="term" value="P:proteolysis"/>
    <property type="evidence" value="ECO:0007669"/>
    <property type="project" value="UniProtKB-KW"/>
</dbReference>
<evidence type="ECO:0000256" key="5">
    <source>
        <dbReference type="ARBA" id="ARBA00023049"/>
    </source>
</evidence>
<dbReference type="PANTHER" id="PTHR30471">
    <property type="entry name" value="DNA REPAIR PROTEIN RADC"/>
    <property type="match status" value="1"/>
</dbReference>
<name>A0A0J7LUJ8_9FLAO</name>
<evidence type="ECO:0000256" key="3">
    <source>
        <dbReference type="ARBA" id="ARBA00022801"/>
    </source>
</evidence>
<dbReference type="InterPro" id="IPR020891">
    <property type="entry name" value="UPF0758_CS"/>
</dbReference>